<keyword evidence="2" id="KW-1185">Reference proteome</keyword>
<dbReference type="InParanoid" id="A0A409WWH3"/>
<organism evidence="1 2">
    <name type="scientific">Psilocybe cyanescens</name>
    <dbReference type="NCBI Taxonomy" id="93625"/>
    <lineage>
        <taxon>Eukaryota</taxon>
        <taxon>Fungi</taxon>
        <taxon>Dikarya</taxon>
        <taxon>Basidiomycota</taxon>
        <taxon>Agaricomycotina</taxon>
        <taxon>Agaricomycetes</taxon>
        <taxon>Agaricomycetidae</taxon>
        <taxon>Agaricales</taxon>
        <taxon>Agaricineae</taxon>
        <taxon>Strophariaceae</taxon>
        <taxon>Psilocybe</taxon>
    </lineage>
</organism>
<dbReference type="AlphaFoldDB" id="A0A409WWH3"/>
<evidence type="ECO:0000313" key="2">
    <source>
        <dbReference type="Proteomes" id="UP000283269"/>
    </source>
</evidence>
<comment type="caution">
    <text evidence="1">The sequence shown here is derived from an EMBL/GenBank/DDBJ whole genome shotgun (WGS) entry which is preliminary data.</text>
</comment>
<accession>A0A409WWH3</accession>
<proteinExistence type="predicted"/>
<gene>
    <name evidence="1" type="ORF">CVT25_009702</name>
</gene>
<dbReference type="EMBL" id="NHYD01003086">
    <property type="protein sequence ID" value="PPQ82884.1"/>
    <property type="molecule type" value="Genomic_DNA"/>
</dbReference>
<sequence>MSTKAAAAALEQDGMSVLQTDTATKVVTRPAVRLQDLYQHTTIVLCRLDRHPYDYARAIIMRPASYEEAIASIIKIFSATDVHQHPKANSMTRTTVTPTLRCRLRSSDNYWMDVDPQCWDLIVDHMEFLLVNKWTREAVDLGVPNYG</sequence>
<protein>
    <submittedName>
        <fullName evidence="1">Uncharacterized protein</fullName>
    </submittedName>
</protein>
<name>A0A409WWH3_PSICY</name>
<dbReference type="Proteomes" id="UP000283269">
    <property type="component" value="Unassembled WGS sequence"/>
</dbReference>
<evidence type="ECO:0000313" key="1">
    <source>
        <dbReference type="EMBL" id="PPQ82884.1"/>
    </source>
</evidence>
<reference evidence="1 2" key="1">
    <citation type="journal article" date="2018" name="Evol. Lett.">
        <title>Horizontal gene cluster transfer increased hallucinogenic mushroom diversity.</title>
        <authorList>
            <person name="Reynolds H.T."/>
            <person name="Vijayakumar V."/>
            <person name="Gluck-Thaler E."/>
            <person name="Korotkin H.B."/>
            <person name="Matheny P.B."/>
            <person name="Slot J.C."/>
        </authorList>
    </citation>
    <scope>NUCLEOTIDE SEQUENCE [LARGE SCALE GENOMIC DNA]</scope>
    <source>
        <strain evidence="1 2">2631</strain>
    </source>
</reference>